<dbReference type="GO" id="GO:0016757">
    <property type="term" value="F:glycosyltransferase activity"/>
    <property type="evidence" value="ECO:0007669"/>
    <property type="project" value="UniProtKB-KW"/>
</dbReference>
<dbReference type="InterPro" id="IPR001173">
    <property type="entry name" value="Glyco_trans_2-like"/>
</dbReference>
<gene>
    <name evidence="6" type="ORF">BLM47_10675</name>
</gene>
<organism evidence="6 7">
    <name type="scientific">Candidatus Reconcilbacillus cellulovorans</name>
    <dbReference type="NCBI Taxonomy" id="1906605"/>
    <lineage>
        <taxon>Bacteria</taxon>
        <taxon>Bacillati</taxon>
        <taxon>Bacillota</taxon>
        <taxon>Bacilli</taxon>
        <taxon>Bacillales</taxon>
        <taxon>Paenibacillaceae</taxon>
        <taxon>Candidatus Reconcilbacillus</taxon>
    </lineage>
</organism>
<evidence type="ECO:0000313" key="6">
    <source>
        <dbReference type="EMBL" id="PDO09804.1"/>
    </source>
</evidence>
<dbReference type="CDD" id="cd04186">
    <property type="entry name" value="GT_2_like_c"/>
    <property type="match status" value="1"/>
</dbReference>
<dbReference type="InterPro" id="IPR029044">
    <property type="entry name" value="Nucleotide-diphossugar_trans"/>
</dbReference>
<comment type="pathway">
    <text evidence="1">Cell wall biogenesis; cell wall polysaccharide biosynthesis.</text>
</comment>
<dbReference type="AlphaFoldDB" id="A0A2A6DYG8"/>
<keyword evidence="4" id="KW-0808">Transferase</keyword>
<sequence length="297" mass="33640">MSAPLVSVVLVAWNRRDDVRIVLGKLRRQTYRPIEVVVVDNASEDGTAELVAADFPEVRLIRMPRNVGIAAYNTGLAAASGVYAVLLDDDSYPAPDAISRMVRRFESDPSIGVVAFDVRHVSAEDEESERSTSNVVRGFAASGYTMSFNGAGAGVRMELARGGDFYPAEFFLYNNELDAAFRVWDAGYSIVYDPACVVYHRHSPLHRDSRRAPYYYVRNIFWVVWRNYPCRLAARTTLSLFYRCFYAALEQRTAVYVRAMLDAVRGMPAVLRARRPVALDTVSRMRVAYETFFTFYR</sequence>
<evidence type="ECO:0000259" key="5">
    <source>
        <dbReference type="Pfam" id="PF00535"/>
    </source>
</evidence>
<name>A0A2A6DYG8_9BACL</name>
<accession>A0A2A6DYG8</accession>
<protein>
    <recommendedName>
        <fullName evidence="5">Glycosyltransferase 2-like domain-containing protein</fullName>
    </recommendedName>
</protein>
<feature type="domain" description="Glycosyltransferase 2-like" evidence="5">
    <location>
        <begin position="7"/>
        <end position="129"/>
    </location>
</feature>
<evidence type="ECO:0000256" key="1">
    <source>
        <dbReference type="ARBA" id="ARBA00004776"/>
    </source>
</evidence>
<dbReference type="SUPFAM" id="SSF53448">
    <property type="entry name" value="Nucleotide-diphospho-sugar transferases"/>
    <property type="match status" value="1"/>
</dbReference>
<dbReference type="EMBL" id="MOXJ01000027">
    <property type="protein sequence ID" value="PDO09804.1"/>
    <property type="molecule type" value="Genomic_DNA"/>
</dbReference>
<dbReference type="PANTHER" id="PTHR43179:SF12">
    <property type="entry name" value="GALACTOFURANOSYLTRANSFERASE GLFT2"/>
    <property type="match status" value="1"/>
</dbReference>
<comment type="similarity">
    <text evidence="2">Belongs to the glycosyltransferase 2 family.</text>
</comment>
<evidence type="ECO:0000256" key="3">
    <source>
        <dbReference type="ARBA" id="ARBA00022676"/>
    </source>
</evidence>
<dbReference type="Proteomes" id="UP000243688">
    <property type="component" value="Unassembled WGS sequence"/>
</dbReference>
<proteinExistence type="inferred from homology"/>
<dbReference type="Pfam" id="PF00535">
    <property type="entry name" value="Glycos_transf_2"/>
    <property type="match status" value="1"/>
</dbReference>
<keyword evidence="3" id="KW-0328">Glycosyltransferase</keyword>
<dbReference type="Gene3D" id="3.90.550.10">
    <property type="entry name" value="Spore Coat Polysaccharide Biosynthesis Protein SpsA, Chain A"/>
    <property type="match status" value="1"/>
</dbReference>
<reference evidence="6 7" key="1">
    <citation type="submission" date="2016-12" db="EMBL/GenBank/DDBJ databases">
        <title>Candidatus Reconcilibacillus cellulovorans genome.</title>
        <authorList>
            <person name="Kolinko S."/>
            <person name="Wu Y.-W."/>
            <person name="Tachea F."/>
            <person name="Denzel E."/>
            <person name="Hiras J."/>
            <person name="Baecker N."/>
            <person name="Chan L.J."/>
            <person name="Eichorst S.A."/>
            <person name="Frey D."/>
            <person name="Adams P.D."/>
            <person name="Pray T."/>
            <person name="Tanjore D."/>
            <person name="Petzold C.J."/>
            <person name="Gladden J.M."/>
            <person name="Simmons B.A."/>
            <person name="Singer S.W."/>
        </authorList>
    </citation>
    <scope>NUCLEOTIDE SEQUENCE [LARGE SCALE GENOMIC DNA]</scope>
    <source>
        <strain evidence="6">JTherm</strain>
    </source>
</reference>
<evidence type="ECO:0000313" key="7">
    <source>
        <dbReference type="Proteomes" id="UP000243688"/>
    </source>
</evidence>
<comment type="caution">
    <text evidence="6">The sequence shown here is derived from an EMBL/GenBank/DDBJ whole genome shotgun (WGS) entry which is preliminary data.</text>
</comment>
<evidence type="ECO:0000256" key="4">
    <source>
        <dbReference type="ARBA" id="ARBA00022679"/>
    </source>
</evidence>
<evidence type="ECO:0000256" key="2">
    <source>
        <dbReference type="ARBA" id="ARBA00006739"/>
    </source>
</evidence>
<dbReference type="PANTHER" id="PTHR43179">
    <property type="entry name" value="RHAMNOSYLTRANSFERASE WBBL"/>
    <property type="match status" value="1"/>
</dbReference>